<name>A0A3M7T349_BRAPC</name>
<sequence>MFSTSIGESYNNFTAVVRHLYNVIHVVFVYYLLCIDDSKTSLVTLLGYVKLIFSSTLEKEGKIIIVSNPLSSDSAQVLSQVQVRNIDLIMTFPILKNLFEHIFLFGTSF</sequence>
<evidence type="ECO:0000313" key="1">
    <source>
        <dbReference type="EMBL" id="RNA42453.1"/>
    </source>
</evidence>
<evidence type="ECO:0000313" key="2">
    <source>
        <dbReference type="Proteomes" id="UP000276133"/>
    </source>
</evidence>
<dbReference type="Proteomes" id="UP000276133">
    <property type="component" value="Unassembled WGS sequence"/>
</dbReference>
<keyword evidence="2" id="KW-1185">Reference proteome</keyword>
<proteinExistence type="predicted"/>
<organism evidence="1 2">
    <name type="scientific">Brachionus plicatilis</name>
    <name type="common">Marine rotifer</name>
    <name type="synonym">Brachionus muelleri</name>
    <dbReference type="NCBI Taxonomy" id="10195"/>
    <lineage>
        <taxon>Eukaryota</taxon>
        <taxon>Metazoa</taxon>
        <taxon>Spiralia</taxon>
        <taxon>Gnathifera</taxon>
        <taxon>Rotifera</taxon>
        <taxon>Eurotatoria</taxon>
        <taxon>Monogononta</taxon>
        <taxon>Pseudotrocha</taxon>
        <taxon>Ploima</taxon>
        <taxon>Brachionidae</taxon>
        <taxon>Brachionus</taxon>
    </lineage>
</organism>
<reference evidence="1 2" key="1">
    <citation type="journal article" date="2018" name="Sci. Rep.">
        <title>Genomic signatures of local adaptation to the degree of environmental predictability in rotifers.</title>
        <authorList>
            <person name="Franch-Gras L."/>
            <person name="Hahn C."/>
            <person name="Garcia-Roger E.M."/>
            <person name="Carmona M.J."/>
            <person name="Serra M."/>
            <person name="Gomez A."/>
        </authorList>
    </citation>
    <scope>NUCLEOTIDE SEQUENCE [LARGE SCALE GENOMIC DNA]</scope>
    <source>
        <strain evidence="1">HYR1</strain>
    </source>
</reference>
<dbReference type="AlphaFoldDB" id="A0A3M7T349"/>
<comment type="caution">
    <text evidence="1">The sequence shown here is derived from an EMBL/GenBank/DDBJ whole genome shotgun (WGS) entry which is preliminary data.</text>
</comment>
<gene>
    <name evidence="1" type="ORF">BpHYR1_052327</name>
</gene>
<protein>
    <submittedName>
        <fullName evidence="1">Uncharacterized protein</fullName>
    </submittedName>
</protein>
<accession>A0A3M7T349</accession>
<dbReference type="EMBL" id="REGN01000366">
    <property type="protein sequence ID" value="RNA42453.1"/>
    <property type="molecule type" value="Genomic_DNA"/>
</dbReference>